<organism evidence="2 3">
    <name type="scientific">Candidatus Woesebacteria bacterium RBG_13_36_22</name>
    <dbReference type="NCBI Taxonomy" id="1802478"/>
    <lineage>
        <taxon>Bacteria</taxon>
        <taxon>Candidatus Woeseibacteriota</taxon>
    </lineage>
</organism>
<name>A0A1F7X6B0_9BACT</name>
<evidence type="ECO:0000256" key="1">
    <source>
        <dbReference type="SAM" id="Phobius"/>
    </source>
</evidence>
<feature type="transmembrane region" description="Helical" evidence="1">
    <location>
        <begin position="48"/>
        <end position="64"/>
    </location>
</feature>
<protein>
    <submittedName>
        <fullName evidence="2">Uncharacterized protein</fullName>
    </submittedName>
</protein>
<feature type="transmembrane region" description="Helical" evidence="1">
    <location>
        <begin position="6"/>
        <end position="28"/>
    </location>
</feature>
<keyword evidence="1" id="KW-0812">Transmembrane</keyword>
<dbReference type="Proteomes" id="UP000176939">
    <property type="component" value="Unassembled WGS sequence"/>
</dbReference>
<reference evidence="2 3" key="1">
    <citation type="journal article" date="2016" name="Nat. Commun.">
        <title>Thousands of microbial genomes shed light on interconnected biogeochemical processes in an aquifer system.</title>
        <authorList>
            <person name="Anantharaman K."/>
            <person name="Brown C.T."/>
            <person name="Hug L.A."/>
            <person name="Sharon I."/>
            <person name="Castelle C.J."/>
            <person name="Probst A.J."/>
            <person name="Thomas B.C."/>
            <person name="Singh A."/>
            <person name="Wilkins M.J."/>
            <person name="Karaoz U."/>
            <person name="Brodie E.L."/>
            <person name="Williams K.H."/>
            <person name="Hubbard S.S."/>
            <person name="Banfield J.F."/>
        </authorList>
    </citation>
    <scope>NUCLEOTIDE SEQUENCE [LARGE SCALE GENOMIC DNA]</scope>
</reference>
<dbReference type="EMBL" id="MGFQ01000003">
    <property type="protein sequence ID" value="OGM10626.1"/>
    <property type="molecule type" value="Genomic_DNA"/>
</dbReference>
<gene>
    <name evidence="2" type="ORF">A2Z67_00020</name>
</gene>
<evidence type="ECO:0000313" key="2">
    <source>
        <dbReference type="EMBL" id="OGM10626.1"/>
    </source>
</evidence>
<sequence>MKFLHILALIFGIMSTLMLLTRIVQAVLYSPLDRLRDDLKGVRRRFPIGWPLIIAAICWTWFFTM</sequence>
<dbReference type="AlphaFoldDB" id="A0A1F7X6B0"/>
<keyword evidence="1" id="KW-1133">Transmembrane helix</keyword>
<comment type="caution">
    <text evidence="2">The sequence shown here is derived from an EMBL/GenBank/DDBJ whole genome shotgun (WGS) entry which is preliminary data.</text>
</comment>
<evidence type="ECO:0000313" key="3">
    <source>
        <dbReference type="Proteomes" id="UP000176939"/>
    </source>
</evidence>
<proteinExistence type="predicted"/>
<keyword evidence="1" id="KW-0472">Membrane</keyword>
<accession>A0A1F7X6B0</accession>